<comment type="caution">
    <text evidence="4">The sequence shown here is derived from an EMBL/GenBank/DDBJ whole genome shotgun (WGS) entry which is preliminary data.</text>
</comment>
<dbReference type="PANTHER" id="PTHR30023">
    <property type="entry name" value="D-ALANYL-D-ALANINE CARBOXYPEPTIDASE"/>
    <property type="match status" value="1"/>
</dbReference>
<dbReference type="Gene3D" id="3.50.80.20">
    <property type="entry name" value="D-Ala-D-Ala carboxypeptidase C, peptidase S13"/>
    <property type="match status" value="1"/>
</dbReference>
<evidence type="ECO:0000256" key="2">
    <source>
        <dbReference type="ARBA" id="ARBA00022801"/>
    </source>
</evidence>
<comment type="similarity">
    <text evidence="1">Belongs to the peptidase S13 family.</text>
</comment>
<dbReference type="PRINTS" id="PR00922">
    <property type="entry name" value="DADACBPTASE3"/>
</dbReference>
<dbReference type="InterPro" id="IPR012338">
    <property type="entry name" value="Beta-lactam/transpept-like"/>
</dbReference>
<evidence type="ECO:0000256" key="1">
    <source>
        <dbReference type="ARBA" id="ARBA00006096"/>
    </source>
</evidence>
<dbReference type="GO" id="GO:0000270">
    <property type="term" value="P:peptidoglycan metabolic process"/>
    <property type="evidence" value="ECO:0007669"/>
    <property type="project" value="TreeGrafter"/>
</dbReference>
<feature type="chain" id="PRO_5019113119" description="Peptidase S13" evidence="3">
    <location>
        <begin position="28"/>
        <end position="400"/>
    </location>
</feature>
<name>A0A437Q890_9GAMM</name>
<dbReference type="PANTHER" id="PTHR30023:SF0">
    <property type="entry name" value="PENICILLIN-SENSITIVE CARBOXYPEPTIDASE A"/>
    <property type="match status" value="1"/>
</dbReference>
<protein>
    <recommendedName>
        <fullName evidence="6">Peptidase S13</fullName>
    </recommendedName>
</protein>
<dbReference type="EMBL" id="SACQ01000004">
    <property type="protein sequence ID" value="RVU30696.1"/>
    <property type="molecule type" value="Genomic_DNA"/>
</dbReference>
<organism evidence="4 5">
    <name type="scientific">Neptunomonas marina</name>
    <dbReference type="NCBI Taxonomy" id="1815562"/>
    <lineage>
        <taxon>Bacteria</taxon>
        <taxon>Pseudomonadati</taxon>
        <taxon>Pseudomonadota</taxon>
        <taxon>Gammaproteobacteria</taxon>
        <taxon>Oceanospirillales</taxon>
        <taxon>Oceanospirillaceae</taxon>
        <taxon>Neptunomonas</taxon>
    </lineage>
</organism>
<keyword evidence="2" id="KW-0378">Hydrolase</keyword>
<evidence type="ECO:0000256" key="3">
    <source>
        <dbReference type="SAM" id="SignalP"/>
    </source>
</evidence>
<evidence type="ECO:0000313" key="4">
    <source>
        <dbReference type="EMBL" id="RVU30696.1"/>
    </source>
</evidence>
<keyword evidence="3" id="KW-0732">Signal</keyword>
<dbReference type="GO" id="GO:0004185">
    <property type="term" value="F:serine-type carboxypeptidase activity"/>
    <property type="evidence" value="ECO:0007669"/>
    <property type="project" value="InterPro"/>
</dbReference>
<keyword evidence="5" id="KW-1185">Reference proteome</keyword>
<dbReference type="AlphaFoldDB" id="A0A437Q890"/>
<feature type="signal peptide" evidence="3">
    <location>
        <begin position="1"/>
        <end position="27"/>
    </location>
</feature>
<accession>A0A437Q890</accession>
<dbReference type="SUPFAM" id="SSF56601">
    <property type="entry name" value="beta-lactamase/transpeptidase-like"/>
    <property type="match status" value="1"/>
</dbReference>
<dbReference type="Pfam" id="PF02113">
    <property type="entry name" value="Peptidase_S13"/>
    <property type="match status" value="2"/>
</dbReference>
<dbReference type="Proteomes" id="UP000282818">
    <property type="component" value="Unassembled WGS sequence"/>
</dbReference>
<evidence type="ECO:0008006" key="6">
    <source>
        <dbReference type="Google" id="ProtNLM"/>
    </source>
</evidence>
<sequence length="400" mass="44965">MKLNVIKHSLFLLASIVIMAGSVHAHADNALERYLAEVSRSSKNAVFAEGTRYRDPIAIREDTALVPASTLKVLTAYLAIKRWGLRHRFTTEFYLADNTLWIKGLGDPYLTSEELDIIATQLRKRHPLAIKAIAADNTYFPDIQLDGQGDSDNPYDAINAALSLNFNSLKFKRNNGKIVSAEPQTPTTTTTRTVGSNYRLTNGKSVRISLPGDRDSAARYFAEVLAQKLTNQPVPVKVASVPPGARLIYRHRNSHTLEEVLVGMLKYSNNFIANQLFLMMGHNGRTRQVSLEAAQQYVQTQSEITFGWPSLAIFEGAGLSRQNRLSAQQLIDILEVFRPWRHLLPAHNGKVRAKTGTLSGVRTYAGYYQDQDAQWRSFALLLNKPITYRFRYRFAESLAH</sequence>
<dbReference type="Gene3D" id="3.40.710.10">
    <property type="entry name" value="DD-peptidase/beta-lactamase superfamily"/>
    <property type="match status" value="1"/>
</dbReference>
<dbReference type="InterPro" id="IPR000667">
    <property type="entry name" value="Peptidase_S13"/>
</dbReference>
<evidence type="ECO:0000313" key="5">
    <source>
        <dbReference type="Proteomes" id="UP000282818"/>
    </source>
</evidence>
<dbReference type="GO" id="GO:0006508">
    <property type="term" value="P:proteolysis"/>
    <property type="evidence" value="ECO:0007669"/>
    <property type="project" value="InterPro"/>
</dbReference>
<gene>
    <name evidence="4" type="ORF">EOE65_10305</name>
</gene>
<reference evidence="4 5" key="1">
    <citation type="submission" date="2019-01" db="EMBL/GenBank/DDBJ databases">
        <authorList>
            <person name="Chen W.-M."/>
        </authorList>
    </citation>
    <scope>NUCLEOTIDE SEQUENCE [LARGE SCALE GENOMIC DNA]</scope>
    <source>
        <strain evidence="4 5">HPM-16</strain>
    </source>
</reference>
<proteinExistence type="inferred from homology"/>